<keyword evidence="3 7" id="KW-0812">Transmembrane</keyword>
<dbReference type="InterPro" id="IPR000109">
    <property type="entry name" value="POT_fam"/>
</dbReference>
<evidence type="ECO:0000256" key="6">
    <source>
        <dbReference type="ARBA" id="ARBA00044504"/>
    </source>
</evidence>
<comment type="similarity">
    <text evidence="2">Belongs to the major facilitator superfamily. Proton-dependent oligopeptide transporter (POT/PTR) (TC 2.A.17) family.</text>
</comment>
<dbReference type="SUPFAM" id="SSF103473">
    <property type="entry name" value="MFS general substrate transporter"/>
    <property type="match status" value="1"/>
</dbReference>
<dbReference type="Proteomes" id="UP000325577">
    <property type="component" value="Linkage Group LG9"/>
</dbReference>
<comment type="similarity">
    <text evidence="6">Belongs to the major facilitator superfamily. Phosphate:H(+) symporter (TC 2.A.1.9) family.</text>
</comment>
<evidence type="ECO:0000256" key="1">
    <source>
        <dbReference type="ARBA" id="ARBA00004141"/>
    </source>
</evidence>
<feature type="transmembrane region" description="Helical" evidence="7">
    <location>
        <begin position="461"/>
        <end position="482"/>
    </location>
</feature>
<name>A0A5J4Z8X9_9ASTE</name>
<sequence>MATLALAVNLVTYFNGVMHFNQADAANQLTNYMGTSYILTILVATLADTYIGRFKALLISACIEFLGLGLLTLQAHYSKLKPPPCSIFDPTAHCAQVDGGNAAILFVALYMVAVGTGGIKATLPSYGADQFDEKDPEEAKQMSSFFNWFLLAVCVGATASLTLIVWIQDNKGWDKGLGISTLAMFLAIILFVSGFPRYRIHVIQGSSAITEIFQVYVAAIRNRKLDLPEDPTELYEINRDKEAAIETEFLPHRDVYRFLDKAAIQTSSTLYERPETISPWRLCRVTQVENAKIILGMVPIFCCTFFMTLCLAQLQTFFIQQAITMDTSITKSFHIPPASLPILPVIFLLVLIPTYDQIIVPFARKITGIPTGITHLQRVGIGLVLSSLSMAAAAIMEVKRKDVARKHNMLDAIPVLQPLPLSVFWLSFQYFIFGIADMFTYVGLLEFFYSQAPKGIKSISTCFLWSSMAIGYFMSTVCVKIVNRVTKGITNSGGWLAGNNINRNHLNLYFWLLSILSLINFLIYLFVAKRYKYRPQLPEVSDENNKRHELKTIIAGNRETTE</sequence>
<feature type="transmembrane region" description="Helical" evidence="7">
    <location>
        <begin position="376"/>
        <end position="396"/>
    </location>
</feature>
<feature type="transmembrane region" description="Helical" evidence="7">
    <location>
        <begin position="179"/>
        <end position="198"/>
    </location>
</feature>
<dbReference type="Pfam" id="PF00854">
    <property type="entry name" value="PTR2"/>
    <property type="match status" value="1"/>
</dbReference>
<organism evidence="8 9">
    <name type="scientific">Nyssa sinensis</name>
    <dbReference type="NCBI Taxonomy" id="561372"/>
    <lineage>
        <taxon>Eukaryota</taxon>
        <taxon>Viridiplantae</taxon>
        <taxon>Streptophyta</taxon>
        <taxon>Embryophyta</taxon>
        <taxon>Tracheophyta</taxon>
        <taxon>Spermatophyta</taxon>
        <taxon>Magnoliopsida</taxon>
        <taxon>eudicotyledons</taxon>
        <taxon>Gunneridae</taxon>
        <taxon>Pentapetalae</taxon>
        <taxon>asterids</taxon>
        <taxon>Cornales</taxon>
        <taxon>Nyssaceae</taxon>
        <taxon>Nyssa</taxon>
    </lineage>
</organism>
<reference evidence="8 9" key="1">
    <citation type="submission" date="2019-09" db="EMBL/GenBank/DDBJ databases">
        <title>A chromosome-level genome assembly of the Chinese tupelo Nyssa sinensis.</title>
        <authorList>
            <person name="Yang X."/>
            <person name="Kang M."/>
            <person name="Yang Y."/>
            <person name="Xiong H."/>
            <person name="Wang M."/>
            <person name="Zhang Z."/>
            <person name="Wang Z."/>
            <person name="Wu H."/>
            <person name="Ma T."/>
            <person name="Liu J."/>
            <person name="Xi Z."/>
        </authorList>
    </citation>
    <scope>NUCLEOTIDE SEQUENCE [LARGE SCALE GENOMIC DNA]</scope>
    <source>
        <strain evidence="8">J267</strain>
        <tissue evidence="8">Leaf</tissue>
    </source>
</reference>
<evidence type="ECO:0000256" key="7">
    <source>
        <dbReference type="SAM" id="Phobius"/>
    </source>
</evidence>
<protein>
    <recommendedName>
        <fullName evidence="10">Major facilitator superfamily (MFS) profile domain-containing protein</fullName>
    </recommendedName>
</protein>
<dbReference type="GO" id="GO:0016020">
    <property type="term" value="C:membrane"/>
    <property type="evidence" value="ECO:0007669"/>
    <property type="project" value="UniProtKB-SubCell"/>
</dbReference>
<feature type="transmembrane region" description="Helical" evidence="7">
    <location>
        <begin position="102"/>
        <end position="123"/>
    </location>
</feature>
<dbReference type="AlphaFoldDB" id="A0A5J4Z8X9"/>
<proteinExistence type="inferred from homology"/>
<dbReference type="GO" id="GO:0022857">
    <property type="term" value="F:transmembrane transporter activity"/>
    <property type="evidence" value="ECO:0007669"/>
    <property type="project" value="InterPro"/>
</dbReference>
<accession>A0A5J4Z8X9</accession>
<feature type="transmembrane region" description="Helical" evidence="7">
    <location>
        <begin position="293"/>
        <end position="314"/>
    </location>
</feature>
<keyword evidence="5 7" id="KW-0472">Membrane</keyword>
<feature type="transmembrane region" description="Helical" evidence="7">
    <location>
        <begin position="58"/>
        <end position="77"/>
    </location>
</feature>
<keyword evidence="9" id="KW-1185">Reference proteome</keyword>
<feature type="transmembrane region" description="Helical" evidence="7">
    <location>
        <begin position="35"/>
        <end position="51"/>
    </location>
</feature>
<dbReference type="InterPro" id="IPR036259">
    <property type="entry name" value="MFS_trans_sf"/>
</dbReference>
<dbReference type="Gene3D" id="1.20.1250.20">
    <property type="entry name" value="MFS general substrate transporter like domains"/>
    <property type="match status" value="1"/>
</dbReference>
<feature type="transmembrane region" description="Helical" evidence="7">
    <location>
        <begin position="334"/>
        <end position="355"/>
    </location>
</feature>
<evidence type="ECO:0000256" key="5">
    <source>
        <dbReference type="ARBA" id="ARBA00023136"/>
    </source>
</evidence>
<evidence type="ECO:0000256" key="3">
    <source>
        <dbReference type="ARBA" id="ARBA00022692"/>
    </source>
</evidence>
<comment type="subcellular location">
    <subcellularLocation>
        <location evidence="1">Membrane</location>
        <topology evidence="1">Multi-pass membrane protein</topology>
    </subcellularLocation>
</comment>
<feature type="transmembrane region" description="Helical" evidence="7">
    <location>
        <begin position="144"/>
        <end position="167"/>
    </location>
</feature>
<evidence type="ECO:0000256" key="2">
    <source>
        <dbReference type="ARBA" id="ARBA00005982"/>
    </source>
</evidence>
<feature type="transmembrane region" description="Helical" evidence="7">
    <location>
        <begin position="428"/>
        <end position="449"/>
    </location>
</feature>
<feature type="transmembrane region" description="Helical" evidence="7">
    <location>
        <begin position="508"/>
        <end position="527"/>
    </location>
</feature>
<dbReference type="OrthoDB" id="8904098at2759"/>
<dbReference type="EMBL" id="CM018052">
    <property type="protein sequence ID" value="KAA8515035.1"/>
    <property type="molecule type" value="Genomic_DNA"/>
</dbReference>
<dbReference type="PANTHER" id="PTHR11654">
    <property type="entry name" value="OLIGOPEPTIDE TRANSPORTER-RELATED"/>
    <property type="match status" value="1"/>
</dbReference>
<evidence type="ECO:0000313" key="8">
    <source>
        <dbReference type="EMBL" id="KAA8515035.1"/>
    </source>
</evidence>
<evidence type="ECO:0000256" key="4">
    <source>
        <dbReference type="ARBA" id="ARBA00022989"/>
    </source>
</evidence>
<keyword evidence="4 7" id="KW-1133">Transmembrane helix</keyword>
<gene>
    <name evidence="8" type="ORF">F0562_018178</name>
</gene>
<evidence type="ECO:0008006" key="10">
    <source>
        <dbReference type="Google" id="ProtNLM"/>
    </source>
</evidence>
<evidence type="ECO:0000313" key="9">
    <source>
        <dbReference type="Proteomes" id="UP000325577"/>
    </source>
</evidence>